<gene>
    <name evidence="1" type="ORF">Triagg1_9667</name>
</gene>
<dbReference type="Gene3D" id="1.20.1250.20">
    <property type="entry name" value="MFS general substrate transporter like domains"/>
    <property type="match status" value="1"/>
</dbReference>
<reference evidence="1" key="1">
    <citation type="submission" date="2023-11" db="EMBL/GenBank/DDBJ databases">
        <title>The genome sequences of three competitors of mushroom-forming fungi.</title>
        <authorList>
            <person name="Beijen E."/>
            <person name="Ohm R.A."/>
        </authorList>
    </citation>
    <scope>NUCLEOTIDE SEQUENCE</scope>
    <source>
        <strain evidence="1">CBS 100526</strain>
    </source>
</reference>
<evidence type="ECO:0000313" key="2">
    <source>
        <dbReference type="Proteomes" id="UP001273209"/>
    </source>
</evidence>
<dbReference type="EMBL" id="JAWRVG010000057">
    <property type="protein sequence ID" value="KAK4062797.1"/>
    <property type="molecule type" value="Genomic_DNA"/>
</dbReference>
<evidence type="ECO:0000313" key="1">
    <source>
        <dbReference type="EMBL" id="KAK4062797.1"/>
    </source>
</evidence>
<dbReference type="AlphaFoldDB" id="A0AAE1LWX4"/>
<organism evidence="1 2">
    <name type="scientific">Trichoderma aggressivum f. europaeum</name>
    <dbReference type="NCBI Taxonomy" id="173218"/>
    <lineage>
        <taxon>Eukaryota</taxon>
        <taxon>Fungi</taxon>
        <taxon>Dikarya</taxon>
        <taxon>Ascomycota</taxon>
        <taxon>Pezizomycotina</taxon>
        <taxon>Sordariomycetes</taxon>
        <taxon>Hypocreomycetidae</taxon>
        <taxon>Hypocreales</taxon>
        <taxon>Hypocreaceae</taxon>
        <taxon>Trichoderma</taxon>
    </lineage>
</organism>
<proteinExistence type="predicted"/>
<dbReference type="RefSeq" id="XP_062751355.1">
    <property type="nucleotide sequence ID" value="XM_062904650.1"/>
</dbReference>
<dbReference type="InterPro" id="IPR036259">
    <property type="entry name" value="MFS_trans_sf"/>
</dbReference>
<comment type="caution">
    <text evidence="1">The sequence shown here is derived from an EMBL/GenBank/DDBJ whole genome shotgun (WGS) entry which is preliminary data.</text>
</comment>
<protein>
    <submittedName>
        <fullName evidence="1">Uncharacterized protein</fullName>
    </submittedName>
</protein>
<sequence>MSSFHRESNSNNADSPSARFHTTSLLDTSIAAAIEAVQSIYRAQVNRLAMIHAASQYQARLAAFELLAADEKVAFETIIVISLLLCLCEIILPNEDGPAFQPFGLAFEARLAVWLLNTDRSPMALRICVWLQLLHVATKRSGCRGMLPETMFQLLNDHITEVPNLPPLSNSSDSTKMLLAGYITSGLPCTLQARLINPTAWNWRGKAAFLWAGTNLIGIVWTYFRLPEPKGLTFADIDVLFERRVPAHKFSKIAVDPYHSHGIATIEEEENVGDDYDKRKSSWGTSCFIFNLHFYNHFHQ</sequence>
<dbReference type="Proteomes" id="UP001273209">
    <property type="component" value="Unassembled WGS sequence"/>
</dbReference>
<name>A0AAE1LWX4_9HYPO</name>
<keyword evidence="2" id="KW-1185">Reference proteome</keyword>
<accession>A0AAE1LWX4</accession>
<dbReference type="GeneID" id="87924554"/>